<dbReference type="GO" id="GO:0009451">
    <property type="term" value="P:RNA modification"/>
    <property type="evidence" value="ECO:0007669"/>
    <property type="project" value="InterPro"/>
</dbReference>
<dbReference type="NCBIfam" id="TIGR00756">
    <property type="entry name" value="PPR"/>
    <property type="match status" value="1"/>
</dbReference>
<evidence type="ECO:0008006" key="3">
    <source>
        <dbReference type="Google" id="ProtNLM"/>
    </source>
</evidence>
<dbReference type="AlphaFoldDB" id="A0A2P2PUR1"/>
<keyword evidence="1" id="KW-0677">Repeat</keyword>
<accession>A0A2P2PUR1</accession>
<dbReference type="PANTHER" id="PTHR47926">
    <property type="entry name" value="PENTATRICOPEPTIDE REPEAT-CONTAINING PROTEIN"/>
    <property type="match status" value="1"/>
</dbReference>
<dbReference type="PANTHER" id="PTHR47926:SF435">
    <property type="entry name" value="PENTACOTRIPEPTIDE-REPEAT REGION OF PRORP DOMAIN-CONTAINING PROTEIN"/>
    <property type="match status" value="1"/>
</dbReference>
<dbReference type="InterPro" id="IPR046960">
    <property type="entry name" value="PPR_At4g14850-like_plant"/>
</dbReference>
<sequence length="160" mass="18142">METFEKMKFLNIQPSQATFVSLISACGHMGLVDQGCFLFGSMKLEHRMAPQSDIYGCMVDMFARNGHLEDAKRVIEMMPYPPWPAILRCLLSGCRIYGNREVGEWAAKNLLQLLPEDDAAYTLLFKVYSEGCSWDDAANLKQGMAERDLKKDLGYSWIEA</sequence>
<evidence type="ECO:0000256" key="1">
    <source>
        <dbReference type="ARBA" id="ARBA00022737"/>
    </source>
</evidence>
<evidence type="ECO:0000313" key="2">
    <source>
        <dbReference type="EMBL" id="MBX58482.1"/>
    </source>
</evidence>
<reference evidence="2" key="1">
    <citation type="submission" date="2018-02" db="EMBL/GenBank/DDBJ databases">
        <title>Rhizophora mucronata_Transcriptome.</title>
        <authorList>
            <person name="Meera S.P."/>
            <person name="Sreeshan A."/>
            <person name="Augustine A."/>
        </authorList>
    </citation>
    <scope>NUCLEOTIDE SEQUENCE</scope>
    <source>
        <tissue evidence="2">Leaf</tissue>
    </source>
</reference>
<dbReference type="EMBL" id="GGEC01077998">
    <property type="protein sequence ID" value="MBX58482.1"/>
    <property type="molecule type" value="Transcribed_RNA"/>
</dbReference>
<protein>
    <recommendedName>
        <fullName evidence="3">Pentatricopeptide repeat-containing protein</fullName>
    </recommendedName>
</protein>
<proteinExistence type="predicted"/>
<dbReference type="InterPro" id="IPR011990">
    <property type="entry name" value="TPR-like_helical_dom_sf"/>
</dbReference>
<dbReference type="Pfam" id="PF01535">
    <property type="entry name" value="PPR"/>
    <property type="match status" value="2"/>
</dbReference>
<dbReference type="InterPro" id="IPR046848">
    <property type="entry name" value="E_motif"/>
</dbReference>
<dbReference type="Pfam" id="PF20431">
    <property type="entry name" value="E_motif"/>
    <property type="match status" value="1"/>
</dbReference>
<dbReference type="InterPro" id="IPR002885">
    <property type="entry name" value="PPR_rpt"/>
</dbReference>
<dbReference type="GO" id="GO:0003723">
    <property type="term" value="F:RNA binding"/>
    <property type="evidence" value="ECO:0007669"/>
    <property type="project" value="InterPro"/>
</dbReference>
<organism evidence="2">
    <name type="scientific">Rhizophora mucronata</name>
    <name type="common">Asiatic mangrove</name>
    <dbReference type="NCBI Taxonomy" id="61149"/>
    <lineage>
        <taxon>Eukaryota</taxon>
        <taxon>Viridiplantae</taxon>
        <taxon>Streptophyta</taxon>
        <taxon>Embryophyta</taxon>
        <taxon>Tracheophyta</taxon>
        <taxon>Spermatophyta</taxon>
        <taxon>Magnoliopsida</taxon>
        <taxon>eudicotyledons</taxon>
        <taxon>Gunneridae</taxon>
        <taxon>Pentapetalae</taxon>
        <taxon>rosids</taxon>
        <taxon>fabids</taxon>
        <taxon>Malpighiales</taxon>
        <taxon>Rhizophoraceae</taxon>
        <taxon>Rhizophora</taxon>
    </lineage>
</organism>
<dbReference type="Gene3D" id="1.25.40.10">
    <property type="entry name" value="Tetratricopeptide repeat domain"/>
    <property type="match status" value="1"/>
</dbReference>
<name>A0A2P2PUR1_RHIMU</name>
<dbReference type="PROSITE" id="PS51257">
    <property type="entry name" value="PROKAR_LIPOPROTEIN"/>
    <property type="match status" value="1"/>
</dbReference>